<reference evidence="12 13" key="1">
    <citation type="journal article" date="2018" name="MBio">
        <title>Comparative Genomics Reveals the Core Gene Toolbox for the Fungus-Insect Symbiosis.</title>
        <authorList>
            <person name="Wang Y."/>
            <person name="Stata M."/>
            <person name="Wang W."/>
            <person name="Stajich J.E."/>
            <person name="White M.M."/>
            <person name="Moncalvo J.M."/>
        </authorList>
    </citation>
    <scope>NUCLEOTIDE SEQUENCE [LARGE SCALE GENOMIC DNA]</scope>
    <source>
        <strain evidence="12 13">SWE-8-4</strain>
    </source>
</reference>
<evidence type="ECO:0000259" key="11">
    <source>
        <dbReference type="SMART" id="SM00978"/>
    </source>
</evidence>
<dbReference type="GO" id="GO:0030150">
    <property type="term" value="P:protein import into mitochondrial matrix"/>
    <property type="evidence" value="ECO:0007669"/>
    <property type="project" value="InterPro"/>
</dbReference>
<dbReference type="SMART" id="SM00978">
    <property type="entry name" value="Tim44"/>
    <property type="match status" value="1"/>
</dbReference>
<evidence type="ECO:0000256" key="7">
    <source>
        <dbReference type="ARBA" id="ARBA00023010"/>
    </source>
</evidence>
<accession>A0A2T9YPP3</accession>
<evidence type="ECO:0000256" key="4">
    <source>
        <dbReference type="ARBA" id="ARBA00022792"/>
    </source>
</evidence>
<evidence type="ECO:0000256" key="5">
    <source>
        <dbReference type="ARBA" id="ARBA00022927"/>
    </source>
</evidence>
<keyword evidence="3 10" id="KW-0813">Transport</keyword>
<evidence type="ECO:0000313" key="13">
    <source>
        <dbReference type="Proteomes" id="UP000245383"/>
    </source>
</evidence>
<comment type="similarity">
    <text evidence="2 10">Belongs to the Tim44 family.</text>
</comment>
<dbReference type="Pfam" id="PF04280">
    <property type="entry name" value="Tim44"/>
    <property type="match status" value="1"/>
</dbReference>
<dbReference type="STRING" id="133385.A0A2T9YPP3"/>
<evidence type="ECO:0000256" key="1">
    <source>
        <dbReference type="ARBA" id="ARBA00004273"/>
    </source>
</evidence>
<keyword evidence="7 10" id="KW-0811">Translocation</keyword>
<dbReference type="OrthoDB" id="10265990at2759"/>
<dbReference type="InterPro" id="IPR017303">
    <property type="entry name" value="Tim44"/>
</dbReference>
<sequence length="436" mass="48611">MFAKNLLCLPKTTTFIKLSPKFSFVQSKQLHASGFLGNNGHVSPIKAFSDSIKRQMKENTEFQQNAKLIGDKSSVVIESEAVKKAKEATSASAQAVKKVTLAVGEAIGEGVSKVADSAVMKATGKAVSSTAKVVENVASIAAEPIKKTQTYKHVSSNVSAYVQEVGGRYGGYISKEERRVSRVLSQTDRATSFAEYKKNRVVRADPEAGLGVVMHKDSKWKASWKNFKDNNSLMQNIFKAQKNLEQSENPVIEASRNVKDKIRGIFGYFIDETESAQALRQIRDQIDFTFNVDDFIRESREYIIPEIMDAYLQQDTVTLKIWCSDAAYNVLNAIMTAQLTQGIVSDCKILDLRKVEFHSAKVLDNDVPVIIVTFQTQENNVFRDKITKKIVAGKEDLIEMCHYVSIFTKVPENIDDPVTGGWKMIDLAKQAARPTW</sequence>
<evidence type="ECO:0000256" key="8">
    <source>
        <dbReference type="ARBA" id="ARBA00023128"/>
    </source>
</evidence>
<dbReference type="PANTHER" id="PTHR10721">
    <property type="entry name" value="MITOCHONDRIAL IMPORT INNER MEMBRANE TRANSLOCASE SUBUNIT TIM44"/>
    <property type="match status" value="1"/>
</dbReference>
<dbReference type="Proteomes" id="UP000245383">
    <property type="component" value="Unassembled WGS sequence"/>
</dbReference>
<dbReference type="Gene3D" id="3.10.450.240">
    <property type="match status" value="1"/>
</dbReference>
<evidence type="ECO:0000313" key="12">
    <source>
        <dbReference type="EMBL" id="PVU94333.1"/>
    </source>
</evidence>
<dbReference type="PANTHER" id="PTHR10721:SF1">
    <property type="entry name" value="MITOCHONDRIAL IMPORT INNER MEMBRANE TRANSLOCASE SUBUNIT TIM44"/>
    <property type="match status" value="1"/>
</dbReference>
<protein>
    <recommendedName>
        <fullName evidence="10">Mitochondrial import inner membrane translocase subunit TIM44</fullName>
    </recommendedName>
</protein>
<comment type="caution">
    <text evidence="12">The sequence shown here is derived from an EMBL/GenBank/DDBJ whole genome shotgun (WGS) entry which is preliminary data.</text>
</comment>
<dbReference type="InterPro" id="IPR032710">
    <property type="entry name" value="NTF2-like_dom_sf"/>
</dbReference>
<gene>
    <name evidence="12" type="ORF">BB561_002630</name>
</gene>
<keyword evidence="8 10" id="KW-0496">Mitochondrion</keyword>
<keyword evidence="9 10" id="KW-0472">Membrane</keyword>
<dbReference type="GO" id="GO:0005743">
    <property type="term" value="C:mitochondrial inner membrane"/>
    <property type="evidence" value="ECO:0007669"/>
    <property type="project" value="UniProtKB-SubCell"/>
</dbReference>
<keyword evidence="5 10" id="KW-0653">Protein transport</keyword>
<feature type="domain" description="Tim44-like" evidence="11">
    <location>
        <begin position="275"/>
        <end position="429"/>
    </location>
</feature>
<comment type="function">
    <text evidence="10">Essential component of the PAM complex, a complex required for the translocation of transit peptide-containing proteins from the inner membrane into the mitochondrial matrix in an ATP-dependent manner.</text>
</comment>
<dbReference type="InterPro" id="IPR039544">
    <property type="entry name" value="Tim44-like"/>
</dbReference>
<keyword evidence="4 10" id="KW-0999">Mitochondrion inner membrane</keyword>
<dbReference type="PIRSF" id="PIRSF037871">
    <property type="entry name" value="TIM44"/>
    <property type="match status" value="1"/>
</dbReference>
<dbReference type="GO" id="GO:0051087">
    <property type="term" value="F:protein-folding chaperone binding"/>
    <property type="evidence" value="ECO:0007669"/>
    <property type="project" value="InterPro"/>
</dbReference>
<evidence type="ECO:0000256" key="6">
    <source>
        <dbReference type="ARBA" id="ARBA00022946"/>
    </source>
</evidence>
<dbReference type="AlphaFoldDB" id="A0A2T9YPP3"/>
<organism evidence="12 13">
    <name type="scientific">Smittium simulii</name>
    <dbReference type="NCBI Taxonomy" id="133385"/>
    <lineage>
        <taxon>Eukaryota</taxon>
        <taxon>Fungi</taxon>
        <taxon>Fungi incertae sedis</taxon>
        <taxon>Zoopagomycota</taxon>
        <taxon>Kickxellomycotina</taxon>
        <taxon>Harpellomycetes</taxon>
        <taxon>Harpellales</taxon>
        <taxon>Legeriomycetaceae</taxon>
        <taxon>Smittium</taxon>
    </lineage>
</organism>
<dbReference type="EMBL" id="MBFR01000095">
    <property type="protein sequence ID" value="PVU94333.1"/>
    <property type="molecule type" value="Genomic_DNA"/>
</dbReference>
<evidence type="ECO:0000256" key="9">
    <source>
        <dbReference type="ARBA" id="ARBA00023136"/>
    </source>
</evidence>
<evidence type="ECO:0000256" key="2">
    <source>
        <dbReference type="ARBA" id="ARBA00009597"/>
    </source>
</evidence>
<name>A0A2T9YPP3_9FUNG</name>
<evidence type="ECO:0000256" key="3">
    <source>
        <dbReference type="ARBA" id="ARBA00022448"/>
    </source>
</evidence>
<comment type="subcellular location">
    <subcellularLocation>
        <location evidence="1 10">Mitochondrion inner membrane</location>
    </subcellularLocation>
</comment>
<evidence type="ECO:0000256" key="10">
    <source>
        <dbReference type="PIRNR" id="PIRNR037871"/>
    </source>
</evidence>
<keyword evidence="13" id="KW-1185">Reference proteome</keyword>
<proteinExistence type="inferred from homology"/>
<dbReference type="SUPFAM" id="SSF54427">
    <property type="entry name" value="NTF2-like"/>
    <property type="match status" value="1"/>
</dbReference>
<keyword evidence="6" id="KW-0809">Transit peptide</keyword>
<dbReference type="InterPro" id="IPR007379">
    <property type="entry name" value="Tim44-like_dom"/>
</dbReference>